<dbReference type="SUPFAM" id="SSF56112">
    <property type="entry name" value="Protein kinase-like (PK-like)"/>
    <property type="match status" value="1"/>
</dbReference>
<evidence type="ECO:0000259" key="3">
    <source>
        <dbReference type="PROSITE" id="PS50011"/>
    </source>
</evidence>
<dbReference type="EMBL" id="JAPFFF010000007">
    <property type="protein sequence ID" value="KAK8885421.1"/>
    <property type="molecule type" value="Genomic_DNA"/>
</dbReference>
<name>A0ABR2K3B4_9EUKA</name>
<feature type="compositionally biased region" description="Basic and acidic residues" evidence="2">
    <location>
        <begin position="2252"/>
        <end position="2265"/>
    </location>
</feature>
<dbReference type="InterPro" id="IPR006597">
    <property type="entry name" value="Sel1-like"/>
</dbReference>
<sequence>MFKQIISSDYQFLKCIGKNANGPIYLARNKKNTTNVVIKIVPSFFVEKRISSVINKFSEINHPALSTIQGIIDPERDSPTHYRFVSEFFENGSLSDVYKQFPFSSDSEFWNSTRKSIIAFGIAAAMQFLHYKNITHQFLTPYNILLDKFYQPHVSDYWFSSFLPKGCQQNSSFGQNAVYMAPECLEISNITDAADVFSYGIILYELAFEKPLYNNEQNTLADILKDVTSRPLRNTTFSNKLIDLIINCTQINPLKRPSFDYIIASFYDDIDPLFLNTNLPLFSNYRLSVIKNHVHEMSKISLFEFGNNPDNQRNRDSMLQFVQSSEYNIKPLFKYAQMMQCLNAIKFAADQGNKSAQFYYSERIAKVDKEESLKYLKKSADQNYMKAVVKMMNLDQEDDFYLKKAADLGNSSARIKYALKSQKLYYLRMAAKNHDSEALFLLAQREENGPPIKFIDSATYQNILASYEKKNPIIIPRNDDLFDGYEFENDDPQYPFKTSFFQDHDKAYNVISEISEKIIYKDLYSAINHYNQAVALNNSEAINRLDEIGKNGQKMVSKCTMIFTQNDQKKIDELIMYAVMLIRGCFNVERNVSQATQILTLAAKISSSPDAQYILYKLMKNDTSKFSKFGSVDNSDNHYNDDIENNENYNDNSSFNNNDNSNFGNSNLHNEIEALMYLKAAADQGHIKACFYYAQHLFMKSNSQGRPPILTPSLKYFRQAANLGCVKAILTYSNNVQYYNNYIINSTNGNTNQSFNYSYNYNYSFNSFRYVCPESIVYYRLAADRGSAIAQYIYAKLLENKRIHIAHDAIRKVREAMIGPDLDFEEEWEEEEYKEMNNTNDNNNDNQAETTNNDNNNNIPNNDIDINITNVDENNAINDEHNENNDNPFENSGNDNNDVDNNLCMNYFIHLRQKNMEDALFYLKLAAKQGLTEAMFAIAELYEKEKNLPFCHMKITDRDVTKKYLVAGSCGEPQAMYIAGQRFAQGIGVPADPDQALVYFRISAFLGNITAQYKYGHYLAFTQKSKKSQIERDANEGLRFLILAVSQGYNMNILMSLFTEFDYSGMNDQTNFNNIINMFKYNENFNENYFIDKLHTIDSIFSNNNNNTNDNNNKSTNMHNNNKEENNYDLKANYRMNNLVASYSACLFASQSIGLLYKNGIINEKPDLNEAMFWLEESANLGMGETFYYIGEIYEEWKEYEQAFQTFQYGHNEGIINCTSKLAHCYEKGLGIPKDIQTAAEYYESIGVDNVTNYFNAAQLYDKMYQQLSRDARRNRFKKRTEMKMNILRLINNVRAANEKKKKKNPYDTYLIDNFDFLAFENCDEEDEEDNELSISNSEKEILKRIYSLYSKAEISDDAISTAHYRMGQILISECLSNIRNKDKKLDENEIKINNEKMEFGLSLLQEAADKGNTNAMIELAEFIKSGTKTNKKNYDQSEEIPEDYENADIDSNNNNSTDKKEVDIFFCGNRLNHRINYINFNSDEQNVEFMHNLIIKASLRGNVEANVIYASSLINYYKNHISDKLWMKMIGKGFKIIKKILDAYNNKDKNRSNPLEDFYYNFLSSFDDNLLNNYSDKYSNFDEDKFRTLMDSVSKIYIILANLYEEGKCVISSPSRAISLCYSASELGHQSAIMKAHKVSRNESRSFIKEDLTIRDDNLIEFQKLFDEIIYDLNPETFLETFNKIEKLALSTNCWQIQFFVGTIYNGHEFIGRKVDQVLHFYRLAANTIINNNIQEDAIYKRSDLFLGLANVLIEKNMLQSSLFYLDKAVELGNYEAVRKKINLILDNYSSRSNFNNDISSYESSTFTPSIEDIDHFYGLMRNRLVSKAIKKTNKINNLDQLSSSLGFLENDDDNKNDIFMFKKKNFLFGKDVFLSSFGSSKSCIDELFESYTLREIIQSFYARNNIAYLLTNGLKVNHNANVALEYLREAADAEDAQPAKTSLSASNSRHLFYKYNYECHDDSSYFLNLDNHESRYDVEGYSQYQYARFLLNIAEEPPKKDPSNKDDKNKKSVDESARFIADHYLQLAASKGNIEAIRLLSSSKVDSNPTMSSHYGKLGSDLGDRLSMTRRACDLIFGSVLIGYRAVYISKPATNDKAEDNNSNNNAANNNNNDNNNNENKDINSNNNNNNQNKDINSNNNNNNQNKDINSNNNNNNQNKDINSNNNNNNDNSKNNENNVNNNDNDNNDNNKNDDNNNNNKNDNSKNNENNNDNNDNDNNNNSDFNTNDISDNTNNNDNINTNNSDNDNDTNKDSDNKDKEESISITIGSNDNSHEVPISFVGKSFMRESRSLLEVVSRTSGRAAFVLGALFESGELLPKNYKKAFEYYSAAASLGFRESLLRMSAILAFGGFGLERDERRSLQYAQSAAFFRVPLAVEAQKEGKLDKLDDKFVDFIASVMEKSIPMLYVQNDDTKTMTVFIDNKQKEGENENKEEEENKEKEKEKGSEKESEVEDDKKGFKLRRNECCVTMSALFKECFGVNGIIYGICEDDCEYDHEYEYEYEYEYE</sequence>
<dbReference type="InterPro" id="IPR011990">
    <property type="entry name" value="TPR-like_helical_dom_sf"/>
</dbReference>
<feature type="region of interest" description="Disordered" evidence="2">
    <location>
        <begin position="2426"/>
        <end position="2458"/>
    </location>
</feature>
<keyword evidence="5" id="KW-1185">Reference proteome</keyword>
<protein>
    <recommendedName>
        <fullName evidence="3">Protein kinase domain-containing protein</fullName>
    </recommendedName>
</protein>
<evidence type="ECO:0000256" key="2">
    <source>
        <dbReference type="SAM" id="MobiDB-lite"/>
    </source>
</evidence>
<dbReference type="Gene3D" id="1.10.510.10">
    <property type="entry name" value="Transferase(Phosphotransferase) domain 1"/>
    <property type="match status" value="1"/>
</dbReference>
<feature type="region of interest" description="Disordered" evidence="2">
    <location>
        <begin position="876"/>
        <end position="895"/>
    </location>
</feature>
<dbReference type="InterPro" id="IPR000719">
    <property type="entry name" value="Prot_kinase_dom"/>
</dbReference>
<comment type="similarity">
    <text evidence="1">Belongs to the sel-1 family.</text>
</comment>
<evidence type="ECO:0000313" key="4">
    <source>
        <dbReference type="EMBL" id="KAK8885421.1"/>
    </source>
</evidence>
<feature type="compositionally biased region" description="Low complexity" evidence="2">
    <location>
        <begin position="885"/>
        <end position="895"/>
    </location>
</feature>
<dbReference type="Proteomes" id="UP001470230">
    <property type="component" value="Unassembled WGS sequence"/>
</dbReference>
<accession>A0ABR2K3B4</accession>
<dbReference type="PANTHER" id="PTHR11102:SF160">
    <property type="entry name" value="ERAD-ASSOCIATED E3 UBIQUITIN-PROTEIN LIGASE COMPONENT HRD3"/>
    <property type="match status" value="1"/>
</dbReference>
<feature type="compositionally biased region" description="Low complexity" evidence="2">
    <location>
        <begin position="837"/>
        <end position="866"/>
    </location>
</feature>
<comment type="caution">
    <text evidence="4">The sequence shown here is derived from an EMBL/GenBank/DDBJ whole genome shotgun (WGS) entry which is preliminary data.</text>
</comment>
<dbReference type="SMART" id="SM00671">
    <property type="entry name" value="SEL1"/>
    <property type="match status" value="11"/>
</dbReference>
<evidence type="ECO:0000256" key="1">
    <source>
        <dbReference type="ARBA" id="ARBA00038101"/>
    </source>
</evidence>
<dbReference type="InterPro" id="IPR011009">
    <property type="entry name" value="Kinase-like_dom_sf"/>
</dbReference>
<dbReference type="PROSITE" id="PS50011">
    <property type="entry name" value="PROTEIN_KINASE_DOM"/>
    <property type="match status" value="1"/>
</dbReference>
<feature type="region of interest" description="Disordered" evidence="2">
    <location>
        <begin position="2096"/>
        <end position="2274"/>
    </location>
</feature>
<dbReference type="Pfam" id="PF00069">
    <property type="entry name" value="Pkinase"/>
    <property type="match status" value="1"/>
</dbReference>
<feature type="region of interest" description="Disordered" evidence="2">
    <location>
        <begin position="829"/>
        <end position="866"/>
    </location>
</feature>
<organism evidence="4 5">
    <name type="scientific">Tritrichomonas musculus</name>
    <dbReference type="NCBI Taxonomy" id="1915356"/>
    <lineage>
        <taxon>Eukaryota</taxon>
        <taxon>Metamonada</taxon>
        <taxon>Parabasalia</taxon>
        <taxon>Tritrichomonadida</taxon>
        <taxon>Tritrichomonadidae</taxon>
        <taxon>Tritrichomonas</taxon>
    </lineage>
</organism>
<feature type="domain" description="Protein kinase" evidence="3">
    <location>
        <begin position="10"/>
        <end position="274"/>
    </location>
</feature>
<evidence type="ECO:0000313" key="5">
    <source>
        <dbReference type="Proteomes" id="UP001470230"/>
    </source>
</evidence>
<dbReference type="SUPFAM" id="SSF81901">
    <property type="entry name" value="HCP-like"/>
    <property type="match status" value="4"/>
</dbReference>
<gene>
    <name evidence="4" type="ORF">M9Y10_040869</name>
</gene>
<dbReference type="Pfam" id="PF08238">
    <property type="entry name" value="Sel1"/>
    <property type="match status" value="12"/>
</dbReference>
<dbReference type="Gene3D" id="1.25.40.10">
    <property type="entry name" value="Tetratricopeptide repeat domain"/>
    <property type="match status" value="5"/>
</dbReference>
<dbReference type="InterPro" id="IPR050767">
    <property type="entry name" value="Sel1_AlgK"/>
</dbReference>
<reference evidence="4 5" key="1">
    <citation type="submission" date="2024-04" db="EMBL/GenBank/DDBJ databases">
        <title>Tritrichomonas musculus Genome.</title>
        <authorList>
            <person name="Alves-Ferreira E."/>
            <person name="Grigg M."/>
            <person name="Lorenzi H."/>
            <person name="Galac M."/>
        </authorList>
    </citation>
    <scope>NUCLEOTIDE SEQUENCE [LARGE SCALE GENOMIC DNA]</scope>
    <source>
        <strain evidence="4 5">EAF2021</strain>
    </source>
</reference>
<feature type="compositionally biased region" description="Low complexity" evidence="2">
    <location>
        <begin position="2198"/>
        <end position="2248"/>
    </location>
</feature>
<feature type="compositionally biased region" description="Low complexity" evidence="2">
    <location>
        <begin position="2103"/>
        <end position="2190"/>
    </location>
</feature>
<dbReference type="PANTHER" id="PTHR11102">
    <property type="entry name" value="SEL-1-LIKE PROTEIN"/>
    <property type="match status" value="1"/>
</dbReference>
<proteinExistence type="inferred from homology"/>